<organism evidence="2 3">
    <name type="scientific">Colletotrichum zoysiae</name>
    <dbReference type="NCBI Taxonomy" id="1216348"/>
    <lineage>
        <taxon>Eukaryota</taxon>
        <taxon>Fungi</taxon>
        <taxon>Dikarya</taxon>
        <taxon>Ascomycota</taxon>
        <taxon>Pezizomycotina</taxon>
        <taxon>Sordariomycetes</taxon>
        <taxon>Hypocreomycetidae</taxon>
        <taxon>Glomerellales</taxon>
        <taxon>Glomerellaceae</taxon>
        <taxon>Colletotrichum</taxon>
        <taxon>Colletotrichum graminicola species complex</taxon>
    </lineage>
</organism>
<evidence type="ECO:0000313" key="3">
    <source>
        <dbReference type="Proteomes" id="UP001232148"/>
    </source>
</evidence>
<accession>A0AAD9LZE9</accession>
<dbReference type="AlphaFoldDB" id="A0AAD9LZE9"/>
<dbReference type="EMBL" id="MU842993">
    <property type="protein sequence ID" value="KAK2023623.1"/>
    <property type="molecule type" value="Genomic_DNA"/>
</dbReference>
<gene>
    <name evidence="2" type="ORF">LX32DRAFT_134173</name>
</gene>
<evidence type="ECO:0000313" key="2">
    <source>
        <dbReference type="EMBL" id="KAK2023623.1"/>
    </source>
</evidence>
<keyword evidence="3" id="KW-1185">Reference proteome</keyword>
<feature type="region of interest" description="Disordered" evidence="1">
    <location>
        <begin position="87"/>
        <end position="109"/>
    </location>
</feature>
<comment type="caution">
    <text evidence="2">The sequence shown here is derived from an EMBL/GenBank/DDBJ whole genome shotgun (WGS) entry which is preliminary data.</text>
</comment>
<feature type="compositionally biased region" description="Polar residues" evidence="1">
    <location>
        <begin position="144"/>
        <end position="158"/>
    </location>
</feature>
<evidence type="ECO:0000256" key="1">
    <source>
        <dbReference type="SAM" id="MobiDB-lite"/>
    </source>
</evidence>
<proteinExistence type="predicted"/>
<name>A0AAD9LZE9_9PEZI</name>
<sequence length="223" mass="24332">MCLYTNLRTLRKSQAQSGLFVRPDISPHLRRCLCKRRFRSVPTAIRQRASRPWCENALDPPEPLWKPLARSNPSNRDISHTRVLESLLCGPTRNPPTKSGCGGGSSPTPHLNRSVAVRECVCVCVGSAFWQVAEGIRSGGRSIRNPSVSGAGTGTHLSSLPPPAPFGRLSTASTHLTARHSPSMQPLPIDRAQASRKKDQSKLWGGGGGEKRKRVFVVPGKFR</sequence>
<feature type="compositionally biased region" description="Polar residues" evidence="1">
    <location>
        <begin position="170"/>
        <end position="184"/>
    </location>
</feature>
<dbReference type="Proteomes" id="UP001232148">
    <property type="component" value="Unassembled WGS sequence"/>
</dbReference>
<reference evidence="2" key="1">
    <citation type="submission" date="2021-06" db="EMBL/GenBank/DDBJ databases">
        <title>Comparative genomics, transcriptomics and evolutionary studies reveal genomic signatures of adaptation to plant cell wall in hemibiotrophic fungi.</title>
        <authorList>
            <consortium name="DOE Joint Genome Institute"/>
            <person name="Baroncelli R."/>
            <person name="Diaz J.F."/>
            <person name="Benocci T."/>
            <person name="Peng M."/>
            <person name="Battaglia E."/>
            <person name="Haridas S."/>
            <person name="Andreopoulos W."/>
            <person name="Labutti K."/>
            <person name="Pangilinan J."/>
            <person name="Floch G.L."/>
            <person name="Makela M.R."/>
            <person name="Henrissat B."/>
            <person name="Grigoriev I.V."/>
            <person name="Crouch J.A."/>
            <person name="De Vries R.P."/>
            <person name="Sukno S.A."/>
            <person name="Thon M.R."/>
        </authorList>
    </citation>
    <scope>NUCLEOTIDE SEQUENCE</scope>
    <source>
        <strain evidence="2">MAFF235873</strain>
    </source>
</reference>
<feature type="region of interest" description="Disordered" evidence="1">
    <location>
        <begin position="140"/>
        <end position="212"/>
    </location>
</feature>
<protein>
    <submittedName>
        <fullName evidence="2">Uncharacterized protein</fullName>
    </submittedName>
</protein>